<protein>
    <recommendedName>
        <fullName evidence="1">Alanine racemase N-terminal domain-containing protein</fullName>
    </recommendedName>
</protein>
<evidence type="ECO:0000259" key="1">
    <source>
        <dbReference type="Pfam" id="PF01168"/>
    </source>
</evidence>
<comment type="caution">
    <text evidence="2">The sequence shown here is derived from an EMBL/GenBank/DDBJ whole genome shotgun (WGS) entry which is preliminary data.</text>
</comment>
<dbReference type="PANTHER" id="PTHR28004:SF2">
    <property type="entry name" value="D-SERINE DEHYDRATASE"/>
    <property type="match status" value="1"/>
</dbReference>
<sequence>MAPLIPTAIPQRPLPAKESLLQFYLHKTLTEIPKPAAILDRAIITRHCTSMHKTIQTLGVDFRAHVKSHKTTELARLQVGTSSQTINFVASTLLEIENLAPLLKEYRDNGHRVNILYGIPVVPSQVDRLAAAAAELGEGSVSVMVDHPDQVRFLDGFAAVTGFPVGVFVKVDCGYHRAGLPPAQVDKGGLLGKLAEAESRGLG</sequence>
<dbReference type="AlphaFoldDB" id="A0A8H6A0Q3"/>
<proteinExistence type="predicted"/>
<accession>A0A8H6A0Q3</accession>
<dbReference type="InterPro" id="IPR029066">
    <property type="entry name" value="PLP-binding_barrel"/>
</dbReference>
<feature type="non-terminal residue" evidence="2">
    <location>
        <position position="203"/>
    </location>
</feature>
<dbReference type="PANTHER" id="PTHR28004">
    <property type="entry name" value="ZGC:162816-RELATED"/>
    <property type="match status" value="1"/>
</dbReference>
<name>A0A8H6A0Q3_PETAA</name>
<dbReference type="Gene3D" id="3.20.20.10">
    <property type="entry name" value="Alanine racemase"/>
    <property type="match status" value="1"/>
</dbReference>
<reference evidence="2 3" key="1">
    <citation type="submission" date="2019-04" db="EMBL/GenBank/DDBJ databases">
        <title>Aspergillus burnettii sp. nov., novel species from soil in southeast Queensland.</title>
        <authorList>
            <person name="Gilchrist C.L.M."/>
            <person name="Pitt J.I."/>
            <person name="Lange L."/>
            <person name="Lacey H.J."/>
            <person name="Vuong D."/>
            <person name="Midgley D.J."/>
            <person name="Greenfield P."/>
            <person name="Bradbury M."/>
            <person name="Lacey E."/>
            <person name="Busk P.K."/>
            <person name="Pilgaard B."/>
            <person name="Chooi Y.H."/>
            <person name="Piggott A.M."/>
        </authorList>
    </citation>
    <scope>NUCLEOTIDE SEQUENCE [LARGE SCALE GENOMIC DNA]</scope>
    <source>
        <strain evidence="2 3">FRR 5400</strain>
    </source>
</reference>
<feature type="domain" description="Alanine racemase N-terminal" evidence="1">
    <location>
        <begin position="44"/>
        <end position="187"/>
    </location>
</feature>
<dbReference type="Proteomes" id="UP000541154">
    <property type="component" value="Unassembled WGS sequence"/>
</dbReference>
<dbReference type="GO" id="GO:0008721">
    <property type="term" value="F:D-serine ammonia-lyase activity"/>
    <property type="evidence" value="ECO:0007669"/>
    <property type="project" value="TreeGrafter"/>
</dbReference>
<evidence type="ECO:0000313" key="3">
    <source>
        <dbReference type="Proteomes" id="UP000541154"/>
    </source>
</evidence>
<gene>
    <name evidence="2" type="ORF">ETB97_003856</name>
</gene>
<evidence type="ECO:0000313" key="2">
    <source>
        <dbReference type="EMBL" id="KAF5858747.1"/>
    </source>
</evidence>
<dbReference type="SUPFAM" id="SSF51419">
    <property type="entry name" value="PLP-binding barrel"/>
    <property type="match status" value="1"/>
</dbReference>
<organism evidence="2 3">
    <name type="scientific">Petromyces alliaceus</name>
    <name type="common">Aspergillus alliaceus</name>
    <dbReference type="NCBI Taxonomy" id="209559"/>
    <lineage>
        <taxon>Eukaryota</taxon>
        <taxon>Fungi</taxon>
        <taxon>Dikarya</taxon>
        <taxon>Ascomycota</taxon>
        <taxon>Pezizomycotina</taxon>
        <taxon>Eurotiomycetes</taxon>
        <taxon>Eurotiomycetidae</taxon>
        <taxon>Eurotiales</taxon>
        <taxon>Aspergillaceae</taxon>
        <taxon>Aspergillus</taxon>
        <taxon>Aspergillus subgen. Circumdati</taxon>
    </lineage>
</organism>
<dbReference type="EMBL" id="SPNV01000193">
    <property type="protein sequence ID" value="KAF5858747.1"/>
    <property type="molecule type" value="Genomic_DNA"/>
</dbReference>
<dbReference type="InterPro" id="IPR051466">
    <property type="entry name" value="D-amino_acid_metab_enzyme"/>
</dbReference>
<dbReference type="InterPro" id="IPR001608">
    <property type="entry name" value="Ala_racemase_N"/>
</dbReference>
<dbReference type="GO" id="GO:0036088">
    <property type="term" value="P:D-serine catabolic process"/>
    <property type="evidence" value="ECO:0007669"/>
    <property type="project" value="TreeGrafter"/>
</dbReference>
<keyword evidence="3" id="KW-1185">Reference proteome</keyword>
<dbReference type="Pfam" id="PF01168">
    <property type="entry name" value="Ala_racemase_N"/>
    <property type="match status" value="1"/>
</dbReference>